<evidence type="ECO:0000256" key="5">
    <source>
        <dbReference type="ARBA" id="ARBA00022605"/>
    </source>
</evidence>
<organism evidence="11 12">
    <name type="scientific">Agreia bicolorata</name>
    <dbReference type="NCBI Taxonomy" id="110935"/>
    <lineage>
        <taxon>Bacteria</taxon>
        <taxon>Bacillati</taxon>
        <taxon>Actinomycetota</taxon>
        <taxon>Actinomycetes</taxon>
        <taxon>Micrococcales</taxon>
        <taxon>Microbacteriaceae</taxon>
        <taxon>Agreia</taxon>
    </lineage>
</organism>
<keyword evidence="3" id="KW-1003">Cell membrane</keyword>
<comment type="subcellular location">
    <subcellularLocation>
        <location evidence="1">Membrane</location>
        <topology evidence="1">Multi-pass membrane protein</topology>
    </subcellularLocation>
</comment>
<dbReference type="InterPro" id="IPR059112">
    <property type="entry name" value="CysZ/EI24"/>
</dbReference>
<feature type="transmembrane region" description="Helical" evidence="10">
    <location>
        <begin position="176"/>
        <end position="195"/>
    </location>
</feature>
<dbReference type="RefSeq" id="WP_044440118.1">
    <property type="nucleotide sequence ID" value="NZ_FUYG01000003.1"/>
</dbReference>
<accession>A0ABR5CHU7</accession>
<evidence type="ECO:0000256" key="8">
    <source>
        <dbReference type="ARBA" id="ARBA00023032"/>
    </source>
</evidence>
<evidence type="ECO:0000256" key="10">
    <source>
        <dbReference type="SAM" id="Phobius"/>
    </source>
</evidence>
<keyword evidence="5" id="KW-0028">Amino-acid biosynthesis</keyword>
<dbReference type="Proteomes" id="UP000032503">
    <property type="component" value="Unassembled WGS sequence"/>
</dbReference>
<proteinExistence type="predicted"/>
<evidence type="ECO:0000313" key="12">
    <source>
        <dbReference type="Proteomes" id="UP000032503"/>
    </source>
</evidence>
<evidence type="ECO:0000313" key="11">
    <source>
        <dbReference type="EMBL" id="KJC65191.1"/>
    </source>
</evidence>
<evidence type="ECO:0000256" key="3">
    <source>
        <dbReference type="ARBA" id="ARBA00022475"/>
    </source>
</evidence>
<keyword evidence="2" id="KW-0813">Transport</keyword>
<dbReference type="Pfam" id="PF07264">
    <property type="entry name" value="EI24"/>
    <property type="match status" value="1"/>
</dbReference>
<dbReference type="PANTHER" id="PTHR37468">
    <property type="entry name" value="SULFATE TRANSPORTER CYSZ"/>
    <property type="match status" value="1"/>
</dbReference>
<evidence type="ECO:0000256" key="1">
    <source>
        <dbReference type="ARBA" id="ARBA00004141"/>
    </source>
</evidence>
<comment type="caution">
    <text evidence="11">The sequence shown here is derived from an EMBL/GenBank/DDBJ whole genome shotgun (WGS) entry which is preliminary data.</text>
</comment>
<sequence>MSPSSARSVTRQFFDGVAYLGRGLKMWGSDPRLMLFGALPALIVAVVYAAVLIVLFINAPTLAEWATPFADEWDEGWRTTLRVTAVIAFLALGALLVVYTYTAITLAVGDPFYEKIWRSVENRLGGIRNEVETAFWPSVLRGVVDALRILLATALLGICLFTLGFIPVVGQTVVPVLGAAIAGWFLAVELTGKAFDARGRSLRQRRQALAAMRPTALGFGVASYLVFLIPLGAVFVMPAAVAGGALLSRQALAEDDTPGVAVL</sequence>
<gene>
    <name evidence="11" type="ORF">TZ00_06635</name>
</gene>
<protein>
    <submittedName>
        <fullName evidence="11">Membrane protein</fullName>
    </submittedName>
</protein>
<reference evidence="11 12" key="1">
    <citation type="journal article" date="2001" name="Int. J. Syst. Evol. Microbiol.">
        <title>Agreia bicolorata gen. nov., sp. nov., to accommodate actinobacteria isolated from narrow reed grass infected by the nematode Heteroanguina graminophila.</title>
        <authorList>
            <person name="Evtushenko L.I."/>
            <person name="Dorofeeva L.V."/>
            <person name="Dobrovolskaya T.G."/>
            <person name="Streshinskaya G.M."/>
            <person name="Subbotin S.A."/>
            <person name="Tiedje J.M."/>
        </authorList>
    </citation>
    <scope>NUCLEOTIDE SEQUENCE [LARGE SCALE GENOMIC DNA]</scope>
    <source>
        <strain evidence="11 12">VKM Ac-1804</strain>
    </source>
</reference>
<evidence type="ECO:0000256" key="6">
    <source>
        <dbReference type="ARBA" id="ARBA00022692"/>
    </source>
</evidence>
<keyword evidence="4" id="KW-0997">Cell inner membrane</keyword>
<dbReference type="EMBL" id="JYFC01000002">
    <property type="protein sequence ID" value="KJC65191.1"/>
    <property type="molecule type" value="Genomic_DNA"/>
</dbReference>
<feature type="transmembrane region" description="Helical" evidence="10">
    <location>
        <begin position="149"/>
        <end position="170"/>
    </location>
</feature>
<feature type="transmembrane region" description="Helical" evidence="10">
    <location>
        <begin position="216"/>
        <end position="241"/>
    </location>
</feature>
<dbReference type="InterPro" id="IPR050480">
    <property type="entry name" value="CysZ-like"/>
</dbReference>
<evidence type="ECO:0000256" key="4">
    <source>
        <dbReference type="ARBA" id="ARBA00022519"/>
    </source>
</evidence>
<evidence type="ECO:0000256" key="7">
    <source>
        <dbReference type="ARBA" id="ARBA00022989"/>
    </source>
</evidence>
<evidence type="ECO:0000256" key="9">
    <source>
        <dbReference type="ARBA" id="ARBA00023136"/>
    </source>
</evidence>
<feature type="transmembrane region" description="Helical" evidence="10">
    <location>
        <begin position="83"/>
        <end position="108"/>
    </location>
</feature>
<keyword evidence="9 10" id="KW-0472">Membrane</keyword>
<evidence type="ECO:0000256" key="2">
    <source>
        <dbReference type="ARBA" id="ARBA00022448"/>
    </source>
</evidence>
<name>A0ABR5CHU7_9MICO</name>
<keyword evidence="7 10" id="KW-1133">Transmembrane helix</keyword>
<keyword evidence="6 10" id="KW-0812">Transmembrane</keyword>
<feature type="transmembrane region" description="Helical" evidence="10">
    <location>
        <begin position="33"/>
        <end position="57"/>
    </location>
</feature>
<keyword evidence="12" id="KW-1185">Reference proteome</keyword>
<dbReference type="PANTHER" id="PTHR37468:SF1">
    <property type="entry name" value="SULFATE TRANSPORTER CYSZ"/>
    <property type="match status" value="1"/>
</dbReference>
<keyword evidence="8" id="KW-0764">Sulfate transport</keyword>